<accession>A0A2D4IH84</accession>
<proteinExistence type="predicted"/>
<organism evidence="1">
    <name type="scientific">Micrurus lemniscatus lemniscatus</name>
    <dbReference type="NCBI Taxonomy" id="129467"/>
    <lineage>
        <taxon>Eukaryota</taxon>
        <taxon>Metazoa</taxon>
        <taxon>Chordata</taxon>
        <taxon>Craniata</taxon>
        <taxon>Vertebrata</taxon>
        <taxon>Euteleostomi</taxon>
        <taxon>Lepidosauria</taxon>
        <taxon>Squamata</taxon>
        <taxon>Bifurcata</taxon>
        <taxon>Unidentata</taxon>
        <taxon>Episquamata</taxon>
        <taxon>Toxicofera</taxon>
        <taxon>Serpentes</taxon>
        <taxon>Colubroidea</taxon>
        <taxon>Elapidae</taxon>
        <taxon>Elapinae</taxon>
        <taxon>Micrurus</taxon>
    </lineage>
</organism>
<protein>
    <submittedName>
        <fullName evidence="1">Uncharacterized protein</fullName>
    </submittedName>
</protein>
<dbReference type="AlphaFoldDB" id="A0A2D4IH84"/>
<dbReference type="EMBL" id="IACK01110333">
    <property type="protein sequence ID" value="LAA83590.1"/>
    <property type="molecule type" value="Transcribed_RNA"/>
</dbReference>
<dbReference type="EMBL" id="IACK01110329">
    <property type="protein sequence ID" value="LAA83585.1"/>
    <property type="molecule type" value="Transcribed_RNA"/>
</dbReference>
<name>A0A2D4IH84_MICLE</name>
<reference evidence="1" key="1">
    <citation type="submission" date="2017-07" db="EMBL/GenBank/DDBJ databases">
        <authorList>
            <person name="Mikheyev A."/>
            <person name="Grau M."/>
        </authorList>
    </citation>
    <scope>NUCLEOTIDE SEQUENCE</scope>
    <source>
        <tissue evidence="1">Venom_gland</tissue>
    </source>
</reference>
<reference evidence="1" key="2">
    <citation type="submission" date="2017-11" db="EMBL/GenBank/DDBJ databases">
        <title>Coralsnake Venomics: Analyses of Venom Gland Transcriptomes and Proteomes of Six Brazilian Taxa.</title>
        <authorList>
            <person name="Aird S.D."/>
            <person name="Jorge da Silva N."/>
            <person name="Qiu L."/>
            <person name="Villar-Briones A."/>
            <person name="Aparecida-Saddi V."/>
            <person name="Campos-Telles M.P."/>
            <person name="Grau M."/>
            <person name="Mikheyev A.S."/>
        </authorList>
    </citation>
    <scope>NUCLEOTIDE SEQUENCE</scope>
    <source>
        <tissue evidence="1">Venom_gland</tissue>
    </source>
</reference>
<evidence type="ECO:0000313" key="1">
    <source>
        <dbReference type="EMBL" id="LAA83585.1"/>
    </source>
</evidence>
<dbReference type="EMBL" id="IACK01110327">
    <property type="protein sequence ID" value="LAA83582.1"/>
    <property type="molecule type" value="Transcribed_RNA"/>
</dbReference>
<sequence>MKSDASVLIGKTCVWPELFLSLDRFFFPSLKNEKEILTFLFTFGWGDGQGKQFIQKELYLLCFPPKYEAFDLLSGQKKPKGFCSSLYIKSEVILAMKSMSFA</sequence>